<organism evidence="1">
    <name type="scientific">viral metagenome</name>
    <dbReference type="NCBI Taxonomy" id="1070528"/>
    <lineage>
        <taxon>unclassified sequences</taxon>
        <taxon>metagenomes</taxon>
        <taxon>organismal metagenomes</taxon>
    </lineage>
</organism>
<reference evidence="1" key="1">
    <citation type="journal article" date="2020" name="Nature">
        <title>Giant virus diversity and host interactions through global metagenomics.</title>
        <authorList>
            <person name="Schulz F."/>
            <person name="Roux S."/>
            <person name="Paez-Espino D."/>
            <person name="Jungbluth S."/>
            <person name="Walsh D.A."/>
            <person name="Denef V.J."/>
            <person name="McMahon K.D."/>
            <person name="Konstantinidis K.T."/>
            <person name="Eloe-Fadrosh E.A."/>
            <person name="Kyrpides N.C."/>
            <person name="Woyke T."/>
        </authorList>
    </citation>
    <scope>NUCLEOTIDE SEQUENCE</scope>
    <source>
        <strain evidence="1">GVMAG-M-3300027770-73</strain>
    </source>
</reference>
<dbReference type="Pfam" id="PF13704">
    <property type="entry name" value="Glyco_tranf_2_4"/>
    <property type="match status" value="1"/>
</dbReference>
<dbReference type="EMBL" id="MN740471">
    <property type="protein sequence ID" value="QHU28182.1"/>
    <property type="molecule type" value="Genomic_DNA"/>
</dbReference>
<evidence type="ECO:0000313" key="1">
    <source>
        <dbReference type="EMBL" id="QHU28182.1"/>
    </source>
</evidence>
<accession>A0A6C0LGB2</accession>
<evidence type="ECO:0008006" key="2">
    <source>
        <dbReference type="Google" id="ProtNLM"/>
    </source>
</evidence>
<proteinExistence type="predicted"/>
<dbReference type="AlphaFoldDB" id="A0A6C0LGB2"/>
<name>A0A6C0LGB2_9ZZZZ</name>
<protein>
    <recommendedName>
        <fullName evidence="2">Glycosyltransferase 2-like domain-containing protein</fullName>
    </recommendedName>
</protein>
<sequence>MVKVFTMVKDEVDIIKDWIIYHGCLFGWNNIYIIDNYSTDGTYELMQEYEKFGIHIFRESDYNKKGEYMTQLIDKYCHEDKIAFPIDIDEFIVHCNQSSKEVITNKEIITNYFKNLPQHGLYKANYLVPIITNEFGYERATAELNYATYADYGAHAKSFINTDLFRGKIDHGNHIHSDTYFLTDIALVHYHSRNIEQIKKKIINNVIGLGYSTDLSNLKQALIKNPCCPGSHHIQRYIDIIENNFRLEYQSTIDTNACISIRSLKQRIIDGFF</sequence>